<sequence>MNDQQIHMNQNMSQHVPGTYVAHRNTMQSGSHNINHTNRTAPITVRWLIENYETADGVSLPRSTLYNHYLHHCQDGDMEPMNPASFGKLIRSVFLGLRTRRLGTRGNSKYHYYGLRIKQDSPLNQFTEENVVSLRSSGMRSHGGTAVMSNTQQQQYLGEVSVVLPNIETEDFSNHHCQDLSEDHLNTFETIYKEHCEAILDAITNLQFNMVETLWASFWKPSESINESITNLLDLPTMKKLCEQPVVQKFVLQCDFAFYQSLVQVLMPNVLRLIPGALTQSIRNFAKGLEGILKNIIEGYDIVLIQNKVSAVVAFSQTLRRYTSLNHLAQAARAVIQNHTQINQMLSDLNKLDFANIQEQAVWICQCDDETVFGIENQMKLLLRQHRNLEQWANWLSGIVGAALQPYTESTCLKRFARKFLKKWSFYSSLVIRDLTLRSAASFGSFHLIRLLFDEYIYYLVEHHVALVTNEHVISLTMANNEDNRIDTVKVNLPPLINQSVKIESSMIVPNQSIATSQINVIQNDSMISINKEYKVSEDVKHNAIIDNVNNSNIQKTPIKIVKLNNTNGDSPYVLSGGRSKIASAFAKPNSQHLTEVNVPSGNHTNGQSAINGISLEDENGVSVAKQMRSDESNEPAKASENSGI</sequence>
<evidence type="ECO:0000256" key="2">
    <source>
        <dbReference type="ARBA" id="ARBA00023015"/>
    </source>
</evidence>
<evidence type="ECO:0000256" key="4">
    <source>
        <dbReference type="ARBA" id="ARBA00023163"/>
    </source>
</evidence>
<reference evidence="8 9" key="1">
    <citation type="submission" date="2016-04" db="EMBL/GenBank/DDBJ databases">
        <title>The genome of Intoshia linei affirms orthonectids as highly simplified spiralians.</title>
        <authorList>
            <person name="Mikhailov K.V."/>
            <person name="Slusarev G.S."/>
            <person name="Nikitin M.A."/>
            <person name="Logacheva M.D."/>
            <person name="Penin A."/>
            <person name="Aleoshin V."/>
            <person name="Panchin Y.V."/>
        </authorList>
    </citation>
    <scope>NUCLEOTIDE SEQUENCE [LARGE SCALE GENOMIC DNA]</scope>
    <source>
        <strain evidence="8">Intl2013</strain>
        <tissue evidence="8">Whole animal</tissue>
    </source>
</reference>
<dbReference type="GO" id="GO:0000978">
    <property type="term" value="F:RNA polymerase II cis-regulatory region sequence-specific DNA binding"/>
    <property type="evidence" value="ECO:0007669"/>
    <property type="project" value="TreeGrafter"/>
</dbReference>
<evidence type="ECO:0000313" key="9">
    <source>
        <dbReference type="Proteomes" id="UP000078046"/>
    </source>
</evidence>
<dbReference type="InterPro" id="IPR003150">
    <property type="entry name" value="DNA-bd_RFX"/>
</dbReference>
<name>A0A177AVJ7_9BILA</name>
<keyword evidence="2" id="KW-0805">Transcription regulation</keyword>
<dbReference type="OrthoDB" id="10056949at2759"/>
<dbReference type="Pfam" id="PF02257">
    <property type="entry name" value="RFX_DNA_binding"/>
    <property type="match status" value="1"/>
</dbReference>
<keyword evidence="3 8" id="KW-0238">DNA-binding</keyword>
<dbReference type="Pfam" id="PF25340">
    <property type="entry name" value="BCD_RFX"/>
    <property type="match status" value="1"/>
</dbReference>
<evidence type="ECO:0000313" key="8">
    <source>
        <dbReference type="EMBL" id="OAF66037.1"/>
    </source>
</evidence>
<proteinExistence type="predicted"/>
<feature type="region of interest" description="Disordered" evidence="6">
    <location>
        <begin position="618"/>
        <end position="645"/>
    </location>
</feature>
<dbReference type="InterPro" id="IPR039779">
    <property type="entry name" value="RFX-like"/>
</dbReference>
<dbReference type="SUPFAM" id="SSF46785">
    <property type="entry name" value="Winged helix' DNA-binding domain"/>
    <property type="match status" value="1"/>
</dbReference>
<evidence type="ECO:0000256" key="1">
    <source>
        <dbReference type="ARBA" id="ARBA00004123"/>
    </source>
</evidence>
<evidence type="ECO:0000259" key="7">
    <source>
        <dbReference type="PROSITE" id="PS51526"/>
    </source>
</evidence>
<gene>
    <name evidence="8" type="ORF">A3Q56_06234</name>
</gene>
<dbReference type="PANTHER" id="PTHR12619:SF33">
    <property type="entry name" value="RFX, ISOFORM H"/>
    <property type="match status" value="1"/>
</dbReference>
<feature type="domain" description="RFX-type winged-helix" evidence="7">
    <location>
        <begin position="44"/>
        <end position="119"/>
    </location>
</feature>
<comment type="caution">
    <text evidence="8">The sequence shown here is derived from an EMBL/GenBank/DDBJ whole genome shotgun (WGS) entry which is preliminary data.</text>
</comment>
<evidence type="ECO:0000256" key="5">
    <source>
        <dbReference type="ARBA" id="ARBA00023242"/>
    </source>
</evidence>
<dbReference type="InterPro" id="IPR057321">
    <property type="entry name" value="RFX1-4/6/8-like_BCD"/>
</dbReference>
<dbReference type="Proteomes" id="UP000078046">
    <property type="component" value="Unassembled WGS sequence"/>
</dbReference>
<keyword evidence="9" id="KW-1185">Reference proteome</keyword>
<organism evidence="8 9">
    <name type="scientific">Intoshia linei</name>
    <dbReference type="NCBI Taxonomy" id="1819745"/>
    <lineage>
        <taxon>Eukaryota</taxon>
        <taxon>Metazoa</taxon>
        <taxon>Spiralia</taxon>
        <taxon>Lophotrochozoa</taxon>
        <taxon>Mesozoa</taxon>
        <taxon>Orthonectida</taxon>
        <taxon>Rhopaluridae</taxon>
        <taxon>Intoshia</taxon>
    </lineage>
</organism>
<dbReference type="EMBL" id="LWCA01001055">
    <property type="protein sequence ID" value="OAF66037.1"/>
    <property type="molecule type" value="Genomic_DNA"/>
</dbReference>
<evidence type="ECO:0000256" key="3">
    <source>
        <dbReference type="ARBA" id="ARBA00023125"/>
    </source>
</evidence>
<dbReference type="AlphaFoldDB" id="A0A177AVJ7"/>
<evidence type="ECO:0000256" key="6">
    <source>
        <dbReference type="SAM" id="MobiDB-lite"/>
    </source>
</evidence>
<dbReference type="InterPro" id="IPR036388">
    <property type="entry name" value="WH-like_DNA-bd_sf"/>
</dbReference>
<dbReference type="FunFam" id="1.10.10.10:FF:000017">
    <property type="entry name" value="transcription factor RFX3 isoform X1"/>
    <property type="match status" value="1"/>
</dbReference>
<dbReference type="GO" id="GO:0005634">
    <property type="term" value="C:nucleus"/>
    <property type="evidence" value="ECO:0007669"/>
    <property type="project" value="UniProtKB-SubCell"/>
</dbReference>
<keyword evidence="4" id="KW-0804">Transcription</keyword>
<accession>A0A177AVJ7</accession>
<dbReference type="InterPro" id="IPR036390">
    <property type="entry name" value="WH_DNA-bd_sf"/>
</dbReference>
<keyword evidence="5" id="KW-0539">Nucleus</keyword>
<dbReference type="PROSITE" id="PS51526">
    <property type="entry name" value="RFX_DBD"/>
    <property type="match status" value="1"/>
</dbReference>
<protein>
    <submittedName>
        <fullName evidence="8">DNA-binding protein RFX2</fullName>
    </submittedName>
</protein>
<comment type="subcellular location">
    <subcellularLocation>
        <location evidence="1">Nucleus</location>
    </subcellularLocation>
</comment>
<dbReference type="Gene3D" id="1.10.10.10">
    <property type="entry name" value="Winged helix-like DNA-binding domain superfamily/Winged helix DNA-binding domain"/>
    <property type="match status" value="1"/>
</dbReference>
<dbReference type="GO" id="GO:0000981">
    <property type="term" value="F:DNA-binding transcription factor activity, RNA polymerase II-specific"/>
    <property type="evidence" value="ECO:0007669"/>
    <property type="project" value="TreeGrafter"/>
</dbReference>
<dbReference type="PANTHER" id="PTHR12619">
    <property type="entry name" value="RFX TRANSCRIPTION FACTOR FAMILY"/>
    <property type="match status" value="1"/>
</dbReference>